<dbReference type="InterPro" id="IPR007627">
    <property type="entry name" value="RNA_pol_sigma70_r2"/>
</dbReference>
<accession>A0ABV9F0H7</accession>
<evidence type="ECO:0000259" key="5">
    <source>
        <dbReference type="Pfam" id="PF04542"/>
    </source>
</evidence>
<dbReference type="Pfam" id="PF04542">
    <property type="entry name" value="Sigma70_r2"/>
    <property type="match status" value="1"/>
</dbReference>
<keyword evidence="8" id="KW-1185">Reference proteome</keyword>
<dbReference type="InterPro" id="IPR013249">
    <property type="entry name" value="RNA_pol_sigma70_r4_t2"/>
</dbReference>
<dbReference type="CDD" id="cd06171">
    <property type="entry name" value="Sigma70_r4"/>
    <property type="match status" value="1"/>
</dbReference>
<dbReference type="Pfam" id="PF08281">
    <property type="entry name" value="Sigma70_r4_2"/>
    <property type="match status" value="1"/>
</dbReference>
<evidence type="ECO:0000256" key="3">
    <source>
        <dbReference type="ARBA" id="ARBA00023082"/>
    </source>
</evidence>
<organism evidence="7 8">
    <name type="scientific">Sphingobium tyrosinilyticum</name>
    <dbReference type="NCBI Taxonomy" id="2715436"/>
    <lineage>
        <taxon>Bacteria</taxon>
        <taxon>Pseudomonadati</taxon>
        <taxon>Pseudomonadota</taxon>
        <taxon>Alphaproteobacteria</taxon>
        <taxon>Sphingomonadales</taxon>
        <taxon>Sphingomonadaceae</taxon>
        <taxon>Sphingobium</taxon>
    </lineage>
</organism>
<keyword evidence="2" id="KW-0805">Transcription regulation</keyword>
<evidence type="ECO:0000313" key="8">
    <source>
        <dbReference type="Proteomes" id="UP001595957"/>
    </source>
</evidence>
<comment type="similarity">
    <text evidence="1">Belongs to the sigma-70 factor family. ECF subfamily.</text>
</comment>
<evidence type="ECO:0000256" key="4">
    <source>
        <dbReference type="ARBA" id="ARBA00023163"/>
    </source>
</evidence>
<keyword evidence="4" id="KW-0804">Transcription</keyword>
<reference evidence="8" key="1">
    <citation type="journal article" date="2019" name="Int. J. Syst. Evol. Microbiol.">
        <title>The Global Catalogue of Microorganisms (GCM) 10K type strain sequencing project: providing services to taxonomists for standard genome sequencing and annotation.</title>
        <authorList>
            <consortium name="The Broad Institute Genomics Platform"/>
            <consortium name="The Broad Institute Genome Sequencing Center for Infectious Disease"/>
            <person name="Wu L."/>
            <person name="Ma J."/>
        </authorList>
    </citation>
    <scope>NUCLEOTIDE SEQUENCE [LARGE SCALE GENOMIC DNA]</scope>
    <source>
        <strain evidence="8">NBRC 103632</strain>
    </source>
</reference>
<dbReference type="Gene3D" id="1.10.1740.10">
    <property type="match status" value="1"/>
</dbReference>
<protein>
    <submittedName>
        <fullName evidence="7">RNA polymerase sigma factor</fullName>
    </submittedName>
</protein>
<evidence type="ECO:0000313" key="7">
    <source>
        <dbReference type="EMBL" id="MFC4594181.1"/>
    </source>
</evidence>
<dbReference type="NCBIfam" id="TIGR02937">
    <property type="entry name" value="sigma70-ECF"/>
    <property type="match status" value="1"/>
</dbReference>
<dbReference type="RefSeq" id="WP_380803684.1">
    <property type="nucleotide sequence ID" value="NZ_JBHSFZ010000013.1"/>
</dbReference>
<dbReference type="InterPro" id="IPR039425">
    <property type="entry name" value="RNA_pol_sigma-70-like"/>
</dbReference>
<dbReference type="Proteomes" id="UP001595957">
    <property type="component" value="Unassembled WGS sequence"/>
</dbReference>
<dbReference type="SUPFAM" id="SSF88946">
    <property type="entry name" value="Sigma2 domain of RNA polymerase sigma factors"/>
    <property type="match status" value="1"/>
</dbReference>
<keyword evidence="3" id="KW-0731">Sigma factor</keyword>
<evidence type="ECO:0000259" key="6">
    <source>
        <dbReference type="Pfam" id="PF08281"/>
    </source>
</evidence>
<gene>
    <name evidence="7" type="ORF">ACFO3E_08245</name>
</gene>
<dbReference type="EMBL" id="JBHSFZ010000013">
    <property type="protein sequence ID" value="MFC4594181.1"/>
    <property type="molecule type" value="Genomic_DNA"/>
</dbReference>
<dbReference type="InterPro" id="IPR013324">
    <property type="entry name" value="RNA_pol_sigma_r3/r4-like"/>
</dbReference>
<comment type="caution">
    <text evidence="7">The sequence shown here is derived from an EMBL/GenBank/DDBJ whole genome shotgun (WGS) entry which is preliminary data.</text>
</comment>
<dbReference type="InterPro" id="IPR013325">
    <property type="entry name" value="RNA_pol_sigma_r2"/>
</dbReference>
<dbReference type="InterPro" id="IPR014284">
    <property type="entry name" value="RNA_pol_sigma-70_dom"/>
</dbReference>
<proteinExistence type="inferred from homology"/>
<name>A0ABV9F0H7_9SPHN</name>
<dbReference type="Gene3D" id="1.10.10.10">
    <property type="entry name" value="Winged helix-like DNA-binding domain superfamily/Winged helix DNA-binding domain"/>
    <property type="match status" value="1"/>
</dbReference>
<dbReference type="InterPro" id="IPR036388">
    <property type="entry name" value="WH-like_DNA-bd_sf"/>
</dbReference>
<dbReference type="PANTHER" id="PTHR43133:SF51">
    <property type="entry name" value="RNA POLYMERASE SIGMA FACTOR"/>
    <property type="match status" value="1"/>
</dbReference>
<evidence type="ECO:0000256" key="2">
    <source>
        <dbReference type="ARBA" id="ARBA00023015"/>
    </source>
</evidence>
<feature type="domain" description="RNA polymerase sigma factor 70 region 4 type 2" evidence="6">
    <location>
        <begin position="129"/>
        <end position="181"/>
    </location>
</feature>
<dbReference type="PANTHER" id="PTHR43133">
    <property type="entry name" value="RNA POLYMERASE ECF-TYPE SIGMA FACTO"/>
    <property type="match status" value="1"/>
</dbReference>
<evidence type="ECO:0000256" key="1">
    <source>
        <dbReference type="ARBA" id="ARBA00010641"/>
    </source>
</evidence>
<feature type="domain" description="RNA polymerase sigma-70 region 2" evidence="5">
    <location>
        <begin position="28"/>
        <end position="94"/>
    </location>
</feature>
<sequence length="193" mass="21404">MNLPLSQQSDAELASSALAGQQSAYGELMRRHRDGVFRLARGHVGDATEALDITQETFIAAFAALTRYDGARPFRLWIARIAINKCHDWARRRAVRRFFTFARPIEEAVAVADDALTPERELQSRAELAQIHAAIAALPANLKDVLLLRTIEGMSQAEAAQALGVSEKAVETRLYRARNKLAEQLRDVGVVRV</sequence>
<dbReference type="SUPFAM" id="SSF88659">
    <property type="entry name" value="Sigma3 and sigma4 domains of RNA polymerase sigma factors"/>
    <property type="match status" value="1"/>
</dbReference>